<accession>A0A0E9RL53</accession>
<protein>
    <submittedName>
        <fullName evidence="1">Uncharacterized protein</fullName>
    </submittedName>
</protein>
<reference evidence="1" key="2">
    <citation type="journal article" date="2015" name="Fish Shellfish Immunol.">
        <title>Early steps in the European eel (Anguilla anguilla)-Vibrio vulnificus interaction in the gills: Role of the RtxA13 toxin.</title>
        <authorList>
            <person name="Callol A."/>
            <person name="Pajuelo D."/>
            <person name="Ebbesson L."/>
            <person name="Teles M."/>
            <person name="MacKenzie S."/>
            <person name="Amaro C."/>
        </authorList>
    </citation>
    <scope>NUCLEOTIDE SEQUENCE</scope>
</reference>
<reference evidence="1" key="1">
    <citation type="submission" date="2014-11" db="EMBL/GenBank/DDBJ databases">
        <authorList>
            <person name="Amaro Gonzalez C."/>
        </authorList>
    </citation>
    <scope>NUCLEOTIDE SEQUENCE</scope>
</reference>
<name>A0A0E9RL53_ANGAN</name>
<proteinExistence type="predicted"/>
<sequence length="42" mass="4957">MFGKYTFMFHSCRLFQAKITSLTGTVVLKYMVMNYLNDNLKT</sequence>
<evidence type="ECO:0000313" key="1">
    <source>
        <dbReference type="EMBL" id="JAH29851.1"/>
    </source>
</evidence>
<organism evidence="1">
    <name type="scientific">Anguilla anguilla</name>
    <name type="common">European freshwater eel</name>
    <name type="synonym">Muraena anguilla</name>
    <dbReference type="NCBI Taxonomy" id="7936"/>
    <lineage>
        <taxon>Eukaryota</taxon>
        <taxon>Metazoa</taxon>
        <taxon>Chordata</taxon>
        <taxon>Craniata</taxon>
        <taxon>Vertebrata</taxon>
        <taxon>Euteleostomi</taxon>
        <taxon>Actinopterygii</taxon>
        <taxon>Neopterygii</taxon>
        <taxon>Teleostei</taxon>
        <taxon>Anguilliformes</taxon>
        <taxon>Anguillidae</taxon>
        <taxon>Anguilla</taxon>
    </lineage>
</organism>
<dbReference type="EMBL" id="GBXM01078726">
    <property type="protein sequence ID" value="JAH29851.1"/>
    <property type="molecule type" value="Transcribed_RNA"/>
</dbReference>
<dbReference type="AlphaFoldDB" id="A0A0E9RL53"/>